<protein>
    <submittedName>
        <fullName evidence="2">Uncharacterized protein</fullName>
    </submittedName>
</protein>
<organism evidence="2 3">
    <name type="scientific">Mikania micrantha</name>
    <name type="common">bitter vine</name>
    <dbReference type="NCBI Taxonomy" id="192012"/>
    <lineage>
        <taxon>Eukaryota</taxon>
        <taxon>Viridiplantae</taxon>
        <taxon>Streptophyta</taxon>
        <taxon>Embryophyta</taxon>
        <taxon>Tracheophyta</taxon>
        <taxon>Spermatophyta</taxon>
        <taxon>Magnoliopsida</taxon>
        <taxon>eudicotyledons</taxon>
        <taxon>Gunneridae</taxon>
        <taxon>Pentapetalae</taxon>
        <taxon>asterids</taxon>
        <taxon>campanulids</taxon>
        <taxon>Asterales</taxon>
        <taxon>Asteraceae</taxon>
        <taxon>Asteroideae</taxon>
        <taxon>Heliantheae alliance</taxon>
        <taxon>Eupatorieae</taxon>
        <taxon>Mikania</taxon>
    </lineage>
</organism>
<gene>
    <name evidence="2" type="ORF">E3N88_06700</name>
</gene>
<evidence type="ECO:0000313" key="3">
    <source>
        <dbReference type="Proteomes" id="UP000326396"/>
    </source>
</evidence>
<sequence>MVNGKGASKSGIKKGEEYYGEPSSSSDSVEKRKIGYLHKKFSKEGGPKRHVCCCNRWMSKHQDQRKKPKVTSASYRPRYVKDANELVVSNEFAVLEEEKFYVHNL</sequence>
<dbReference type="EMBL" id="SZYD01000003">
    <property type="protein sequence ID" value="KAD6795804.1"/>
    <property type="molecule type" value="Genomic_DNA"/>
</dbReference>
<dbReference type="Proteomes" id="UP000326396">
    <property type="component" value="Linkage Group LG11"/>
</dbReference>
<evidence type="ECO:0000313" key="2">
    <source>
        <dbReference type="EMBL" id="KAD6795804.1"/>
    </source>
</evidence>
<feature type="region of interest" description="Disordered" evidence="1">
    <location>
        <begin position="1"/>
        <end position="31"/>
    </location>
</feature>
<dbReference type="AlphaFoldDB" id="A0A5N6PPD9"/>
<comment type="caution">
    <text evidence="2">The sequence shown here is derived from an EMBL/GenBank/DDBJ whole genome shotgun (WGS) entry which is preliminary data.</text>
</comment>
<keyword evidence="3" id="KW-1185">Reference proteome</keyword>
<proteinExistence type="predicted"/>
<evidence type="ECO:0000256" key="1">
    <source>
        <dbReference type="SAM" id="MobiDB-lite"/>
    </source>
</evidence>
<reference evidence="2 3" key="1">
    <citation type="submission" date="2019-05" db="EMBL/GenBank/DDBJ databases">
        <title>Mikania micrantha, genome provides insights into the molecular mechanism of rapid growth.</title>
        <authorList>
            <person name="Liu B."/>
        </authorList>
    </citation>
    <scope>NUCLEOTIDE SEQUENCE [LARGE SCALE GENOMIC DNA]</scope>
    <source>
        <strain evidence="2">NLD-2019</strain>
        <tissue evidence="2">Leaf</tissue>
    </source>
</reference>
<name>A0A5N6PPD9_9ASTR</name>
<accession>A0A5N6PPD9</accession>
<feature type="compositionally biased region" description="Low complexity" evidence="1">
    <location>
        <begin position="1"/>
        <end position="10"/>
    </location>
</feature>